<evidence type="ECO:0000313" key="1">
    <source>
        <dbReference type="EMBL" id="VXC73603.1"/>
    </source>
</evidence>
<proteinExistence type="predicted"/>
<reference evidence="1 2" key="1">
    <citation type="submission" date="2019-10" db="EMBL/GenBank/DDBJ databases">
        <authorList>
            <person name="Karimi E."/>
        </authorList>
    </citation>
    <scope>NUCLEOTIDE SEQUENCE [LARGE SCALE GENOMIC DNA]</scope>
    <source>
        <strain evidence="1">Bacillus sp. 71</strain>
    </source>
</reference>
<dbReference type="EMBL" id="CABWMC010000032">
    <property type="protein sequence ID" value="VXC73603.1"/>
    <property type="molecule type" value="Genomic_DNA"/>
</dbReference>
<evidence type="ECO:0000313" key="2">
    <source>
        <dbReference type="Proteomes" id="UP000437562"/>
    </source>
</evidence>
<sequence>MKGFRGKYYDVAVAHDNLKEIFKDVERTHTFQHELENLLKKRWDWNNSEGKSFFHREYF</sequence>
<protein>
    <submittedName>
        <fullName evidence="1">Uncharacterized protein</fullName>
    </submittedName>
</protein>
<dbReference type="AlphaFoldDB" id="A0A654B0K3"/>
<organism evidence="1 2">
    <name type="scientific">Bacillus mycoides</name>
    <dbReference type="NCBI Taxonomy" id="1405"/>
    <lineage>
        <taxon>Bacteria</taxon>
        <taxon>Bacillati</taxon>
        <taxon>Bacillota</taxon>
        <taxon>Bacilli</taxon>
        <taxon>Bacillales</taxon>
        <taxon>Bacillaceae</taxon>
        <taxon>Bacillus</taxon>
        <taxon>Bacillus cereus group</taxon>
    </lineage>
</organism>
<name>A0A654B0K3_BACMY</name>
<gene>
    <name evidence="1" type="ORF">BACI71_70095</name>
</gene>
<dbReference type="Proteomes" id="UP000437562">
    <property type="component" value="Unassembled WGS sequence"/>
</dbReference>
<accession>A0A654B0K3</accession>